<proteinExistence type="predicted"/>
<keyword evidence="1" id="KW-0805">Transcription regulation</keyword>
<keyword evidence="7" id="KW-1185">Reference proteome</keyword>
<reference evidence="6 7" key="1">
    <citation type="submission" date="2023-03" db="EMBL/GenBank/DDBJ databases">
        <title>Draft assemblies of triclosan tolerant bacteria isolated from returned activated sludge.</title>
        <authorList>
            <person name="Van Hamelsveld S."/>
        </authorList>
    </citation>
    <scope>NUCLEOTIDE SEQUENCE [LARGE SCALE GENOMIC DNA]</scope>
    <source>
        <strain evidence="6 7">GW210010_S58</strain>
    </source>
</reference>
<dbReference type="InterPro" id="IPR036390">
    <property type="entry name" value="WH_DNA-bd_sf"/>
</dbReference>
<dbReference type="SUPFAM" id="SSF46785">
    <property type="entry name" value="Winged helix' DNA-binding domain"/>
    <property type="match status" value="1"/>
</dbReference>
<dbReference type="SMART" id="SM00346">
    <property type="entry name" value="HTH_ICLR"/>
    <property type="match status" value="1"/>
</dbReference>
<dbReference type="Pfam" id="PF01614">
    <property type="entry name" value="IclR_C"/>
    <property type="match status" value="1"/>
</dbReference>
<dbReference type="Proteomes" id="UP001216674">
    <property type="component" value="Unassembled WGS sequence"/>
</dbReference>
<protein>
    <submittedName>
        <fullName evidence="6">IclR family transcriptional regulator</fullName>
    </submittedName>
</protein>
<feature type="domain" description="IclR-ED" evidence="5">
    <location>
        <begin position="81"/>
        <end position="266"/>
    </location>
</feature>
<dbReference type="InterPro" id="IPR050707">
    <property type="entry name" value="HTH_MetabolicPath_Reg"/>
</dbReference>
<evidence type="ECO:0000256" key="1">
    <source>
        <dbReference type="ARBA" id="ARBA00023015"/>
    </source>
</evidence>
<dbReference type="InterPro" id="IPR014757">
    <property type="entry name" value="Tscrpt_reg_IclR_C"/>
</dbReference>
<comment type="caution">
    <text evidence="6">The sequence shown here is derived from an EMBL/GenBank/DDBJ whole genome shotgun (WGS) entry which is preliminary data.</text>
</comment>
<evidence type="ECO:0000259" key="4">
    <source>
        <dbReference type="PROSITE" id="PS51077"/>
    </source>
</evidence>
<feature type="domain" description="HTH iclR-type" evidence="4">
    <location>
        <begin position="18"/>
        <end position="80"/>
    </location>
</feature>
<dbReference type="SUPFAM" id="SSF55781">
    <property type="entry name" value="GAF domain-like"/>
    <property type="match status" value="1"/>
</dbReference>
<organism evidence="6 7">
    <name type="scientific">Cupriavidus basilensis</name>
    <dbReference type="NCBI Taxonomy" id="68895"/>
    <lineage>
        <taxon>Bacteria</taxon>
        <taxon>Pseudomonadati</taxon>
        <taxon>Pseudomonadota</taxon>
        <taxon>Betaproteobacteria</taxon>
        <taxon>Burkholderiales</taxon>
        <taxon>Burkholderiaceae</taxon>
        <taxon>Cupriavidus</taxon>
    </lineage>
</organism>
<evidence type="ECO:0000256" key="3">
    <source>
        <dbReference type="ARBA" id="ARBA00023163"/>
    </source>
</evidence>
<accession>A0ABT6ANV4</accession>
<dbReference type="PANTHER" id="PTHR30136">
    <property type="entry name" value="HELIX-TURN-HELIX TRANSCRIPTIONAL REGULATOR, ICLR FAMILY"/>
    <property type="match status" value="1"/>
</dbReference>
<name>A0ABT6ANV4_9BURK</name>
<evidence type="ECO:0000259" key="5">
    <source>
        <dbReference type="PROSITE" id="PS51078"/>
    </source>
</evidence>
<dbReference type="Gene3D" id="3.30.450.40">
    <property type="match status" value="1"/>
</dbReference>
<dbReference type="RefSeq" id="WP_276265396.1">
    <property type="nucleotide sequence ID" value="NZ_JARJLM010000260.1"/>
</dbReference>
<evidence type="ECO:0000313" key="7">
    <source>
        <dbReference type="Proteomes" id="UP001216674"/>
    </source>
</evidence>
<dbReference type="InterPro" id="IPR005471">
    <property type="entry name" value="Tscrpt_reg_IclR_N"/>
</dbReference>
<dbReference type="Gene3D" id="1.10.10.10">
    <property type="entry name" value="Winged helix-like DNA-binding domain superfamily/Winged helix DNA-binding domain"/>
    <property type="match status" value="1"/>
</dbReference>
<dbReference type="PROSITE" id="PS51078">
    <property type="entry name" value="ICLR_ED"/>
    <property type="match status" value="1"/>
</dbReference>
<dbReference type="PANTHER" id="PTHR30136:SF24">
    <property type="entry name" value="HTH-TYPE TRANSCRIPTIONAL REPRESSOR ALLR"/>
    <property type="match status" value="1"/>
</dbReference>
<dbReference type="EMBL" id="JARJLM010000260">
    <property type="protein sequence ID" value="MDF3834278.1"/>
    <property type="molecule type" value="Genomic_DNA"/>
</dbReference>
<dbReference type="InterPro" id="IPR036388">
    <property type="entry name" value="WH-like_DNA-bd_sf"/>
</dbReference>
<keyword evidence="2" id="KW-0238">DNA-binding</keyword>
<dbReference type="PROSITE" id="PS51077">
    <property type="entry name" value="HTH_ICLR"/>
    <property type="match status" value="1"/>
</dbReference>
<evidence type="ECO:0000313" key="6">
    <source>
        <dbReference type="EMBL" id="MDF3834278.1"/>
    </source>
</evidence>
<keyword evidence="3" id="KW-0804">Transcription</keyword>
<evidence type="ECO:0000256" key="2">
    <source>
        <dbReference type="ARBA" id="ARBA00023125"/>
    </source>
</evidence>
<dbReference type="Pfam" id="PF09339">
    <property type="entry name" value="HTH_IclR"/>
    <property type="match status" value="1"/>
</dbReference>
<gene>
    <name evidence="6" type="ORF">P3W85_15145</name>
</gene>
<dbReference type="InterPro" id="IPR029016">
    <property type="entry name" value="GAF-like_dom_sf"/>
</dbReference>
<sequence>MTKSSSPAPRASSQIAGTAAFSKFMHLLQLVADTPEPLTIAELSKLSGYPRPTVYRTVAALVAERLLEESPQTGRLALGPRLIQLANRSWGRSELRLASVEDLKQLRDITGETVHLAVLNGHHMVYVEKLESPSAVRMTSRIGTNVSLHSTAVGKAYLAALEDTACDTLLRELPRPLTRYTPNTITTLAGLRAQLVDIRGRGWSVDEEEQEAGIYCFGAAIFGRQGQPIAAISVSTLRFRQKEDPLHAYVQPLLETCRVISQRIAETPAFADTDSF</sequence>